<gene>
    <name evidence="6" type="ORF">GCM10009759_04420</name>
</gene>
<dbReference type="Pfam" id="PF07508">
    <property type="entry name" value="Recombinase"/>
    <property type="match status" value="1"/>
</dbReference>
<dbReference type="Proteomes" id="UP001500897">
    <property type="component" value="Unassembled WGS sequence"/>
</dbReference>
<evidence type="ECO:0000256" key="1">
    <source>
        <dbReference type="ARBA" id="ARBA00023125"/>
    </source>
</evidence>
<dbReference type="InterPro" id="IPR038109">
    <property type="entry name" value="DNA_bind_recomb_sf"/>
</dbReference>
<evidence type="ECO:0008006" key="8">
    <source>
        <dbReference type="Google" id="ProtNLM"/>
    </source>
</evidence>
<evidence type="ECO:0000259" key="5">
    <source>
        <dbReference type="Pfam" id="PF13408"/>
    </source>
</evidence>
<dbReference type="Gene3D" id="3.90.1750.20">
    <property type="entry name" value="Putative Large Serine Recombinase, Chain B, Domain 2"/>
    <property type="match status" value="1"/>
</dbReference>
<comment type="caution">
    <text evidence="6">The sequence shown here is derived from an EMBL/GenBank/DDBJ whole genome shotgun (WGS) entry which is preliminary data.</text>
</comment>
<dbReference type="PANTHER" id="PTHR30461:SF2">
    <property type="entry name" value="SERINE RECOMBINASE PINE-RELATED"/>
    <property type="match status" value="1"/>
</dbReference>
<sequence length="338" mass="36206">MEDTVAPRIFGFSDVAKSGLLGEEADALLEAALLRINGGPFSASAAYLHGRGLVGSLGAEFTGQTVARLFRNPAIAGLKREPDGSLVDAGHPRILTPEQFAQLEERDAEDAKKKSSDSGGEATDAYEYVYGSSDLVVCGLCGAYFHGLRTNSGHPGYCCSAAPRADRPGTCGRVRISAQLLEDHLGEQLVARLSLPATQRDLEDAREDARTLAAELRKELDDLNAGVDSLAGMVLRHEITASSAKSAKTDAKRQQKELARRIRVLERAAATPVTGSVPELVAWWNSASVEAKAGLAQLMLYRVDVFPGGQGVRTLKPGRVKLWWRNQPPPPPAGEPQE</sequence>
<feature type="domain" description="Recombinase" evidence="4">
    <location>
        <begin position="23"/>
        <end position="106"/>
    </location>
</feature>
<evidence type="ECO:0000259" key="4">
    <source>
        <dbReference type="Pfam" id="PF07508"/>
    </source>
</evidence>
<name>A0ABN2W7T6_9ACTN</name>
<keyword evidence="1" id="KW-0238">DNA-binding</keyword>
<dbReference type="EMBL" id="BAAANS010000002">
    <property type="protein sequence ID" value="GAA2084981.1"/>
    <property type="molecule type" value="Genomic_DNA"/>
</dbReference>
<protein>
    <recommendedName>
        <fullName evidence="8">Recombinase-like zinc beta ribbon protein</fullName>
    </recommendedName>
</protein>
<evidence type="ECO:0000313" key="6">
    <source>
        <dbReference type="EMBL" id="GAA2084981.1"/>
    </source>
</evidence>
<organism evidence="6 7">
    <name type="scientific">Kitasatospora saccharophila</name>
    <dbReference type="NCBI Taxonomy" id="407973"/>
    <lineage>
        <taxon>Bacteria</taxon>
        <taxon>Bacillati</taxon>
        <taxon>Actinomycetota</taxon>
        <taxon>Actinomycetes</taxon>
        <taxon>Kitasatosporales</taxon>
        <taxon>Streptomycetaceae</taxon>
        <taxon>Kitasatospora</taxon>
    </lineage>
</organism>
<evidence type="ECO:0000313" key="7">
    <source>
        <dbReference type="Proteomes" id="UP001500897"/>
    </source>
</evidence>
<dbReference type="InterPro" id="IPR011109">
    <property type="entry name" value="DNA_bind_recombinase_dom"/>
</dbReference>
<accession>A0ABN2W7T6</accession>
<dbReference type="Pfam" id="PF13408">
    <property type="entry name" value="Zn_ribbon_recom"/>
    <property type="match status" value="1"/>
</dbReference>
<evidence type="ECO:0000256" key="3">
    <source>
        <dbReference type="SAM" id="Coils"/>
    </source>
</evidence>
<reference evidence="6 7" key="1">
    <citation type="journal article" date="2019" name="Int. J. Syst. Evol. Microbiol.">
        <title>The Global Catalogue of Microorganisms (GCM) 10K type strain sequencing project: providing services to taxonomists for standard genome sequencing and annotation.</title>
        <authorList>
            <consortium name="The Broad Institute Genomics Platform"/>
            <consortium name="The Broad Institute Genome Sequencing Center for Infectious Disease"/>
            <person name="Wu L."/>
            <person name="Ma J."/>
        </authorList>
    </citation>
    <scope>NUCLEOTIDE SEQUENCE [LARGE SCALE GENOMIC DNA]</scope>
    <source>
        <strain evidence="6 7">JCM 14559</strain>
    </source>
</reference>
<keyword evidence="2" id="KW-0233">DNA recombination</keyword>
<dbReference type="InterPro" id="IPR050639">
    <property type="entry name" value="SSR_resolvase"/>
</dbReference>
<dbReference type="PANTHER" id="PTHR30461">
    <property type="entry name" value="DNA-INVERTASE FROM LAMBDOID PROPHAGE"/>
    <property type="match status" value="1"/>
</dbReference>
<keyword evidence="3" id="KW-0175">Coiled coil</keyword>
<evidence type="ECO:0000256" key="2">
    <source>
        <dbReference type="ARBA" id="ARBA00023172"/>
    </source>
</evidence>
<keyword evidence="7" id="KW-1185">Reference proteome</keyword>
<dbReference type="InterPro" id="IPR025827">
    <property type="entry name" value="Zn_ribbon_recom_dom"/>
</dbReference>
<feature type="coiled-coil region" evidence="3">
    <location>
        <begin position="195"/>
        <end position="268"/>
    </location>
</feature>
<feature type="domain" description="Recombinase zinc beta ribbon" evidence="5">
    <location>
        <begin position="133"/>
        <end position="187"/>
    </location>
</feature>
<proteinExistence type="predicted"/>